<reference evidence="2" key="1">
    <citation type="submission" date="2018-02" db="EMBL/GenBank/DDBJ databases">
        <authorList>
            <person name="Clavel T."/>
            <person name="Strowig T."/>
        </authorList>
    </citation>
    <scope>NUCLEOTIDE SEQUENCE [LARGE SCALE GENOMIC DNA]</scope>
    <source>
        <strain evidence="2">DSM 100764</strain>
    </source>
</reference>
<gene>
    <name evidence="1" type="ORF">C5O25_10290</name>
</gene>
<dbReference type="Proteomes" id="UP000244925">
    <property type="component" value="Unassembled WGS sequence"/>
</dbReference>
<keyword evidence="2" id="KW-1185">Reference proteome</keyword>
<dbReference type="RefSeq" id="WP_107036656.1">
    <property type="nucleotide sequence ID" value="NZ_CP098825.1"/>
</dbReference>
<dbReference type="AlphaFoldDB" id="A0A2V1IPR7"/>
<organism evidence="1 2">
    <name type="scientific">Paramuribaculum intestinale</name>
    <dbReference type="NCBI Taxonomy" id="2094151"/>
    <lineage>
        <taxon>Bacteria</taxon>
        <taxon>Pseudomonadati</taxon>
        <taxon>Bacteroidota</taxon>
        <taxon>Bacteroidia</taxon>
        <taxon>Bacteroidales</taxon>
        <taxon>Muribaculaceae</taxon>
        <taxon>Paramuribaculum</taxon>
    </lineage>
</organism>
<comment type="caution">
    <text evidence="1">The sequence shown here is derived from an EMBL/GenBank/DDBJ whole genome shotgun (WGS) entry which is preliminary data.</text>
</comment>
<sequence>MNTVSVSQSKSSHRKLIDIPEDVFTALSLKATSMGMNLKKYIEHLLIQEAEEMDDAEVYKYLVSTRPEGKVMLNEQEKDDFMRKHKLGAYR</sequence>
<evidence type="ECO:0000313" key="2">
    <source>
        <dbReference type="Proteomes" id="UP000244925"/>
    </source>
</evidence>
<proteinExistence type="predicted"/>
<evidence type="ECO:0000313" key="1">
    <source>
        <dbReference type="EMBL" id="PWB06468.1"/>
    </source>
</evidence>
<dbReference type="GeneID" id="93423628"/>
<name>A0A2V1IPR7_9BACT</name>
<protein>
    <submittedName>
        <fullName evidence="1">Uncharacterized protein</fullName>
    </submittedName>
</protein>
<dbReference type="EMBL" id="PUBV01000024">
    <property type="protein sequence ID" value="PWB06468.1"/>
    <property type="molecule type" value="Genomic_DNA"/>
</dbReference>
<accession>A0A2V1IPR7</accession>